<evidence type="ECO:0000259" key="5">
    <source>
        <dbReference type="PROSITE" id="PS51504"/>
    </source>
</evidence>
<feature type="compositionally biased region" description="Polar residues" evidence="4">
    <location>
        <begin position="301"/>
        <end position="310"/>
    </location>
</feature>
<dbReference type="GO" id="GO:0000786">
    <property type="term" value="C:nucleosome"/>
    <property type="evidence" value="ECO:0007669"/>
    <property type="project" value="InterPro"/>
</dbReference>
<dbReference type="Proteomes" id="UP000636709">
    <property type="component" value="Unassembled WGS sequence"/>
</dbReference>
<dbReference type="PANTHER" id="PTHR11467:SF109">
    <property type="entry name" value="H15 DOMAIN-CONTAINING PROTEIN"/>
    <property type="match status" value="1"/>
</dbReference>
<dbReference type="EMBL" id="JACEFO010001783">
    <property type="protein sequence ID" value="KAF8702876.1"/>
    <property type="molecule type" value="Genomic_DNA"/>
</dbReference>
<dbReference type="GO" id="GO:0006334">
    <property type="term" value="P:nucleosome assembly"/>
    <property type="evidence" value="ECO:0007669"/>
    <property type="project" value="InterPro"/>
</dbReference>
<evidence type="ECO:0000313" key="7">
    <source>
        <dbReference type="Proteomes" id="UP000636709"/>
    </source>
</evidence>
<feature type="region of interest" description="Disordered" evidence="4">
    <location>
        <begin position="173"/>
        <end position="249"/>
    </location>
</feature>
<dbReference type="PROSITE" id="PS00354">
    <property type="entry name" value="HMGI_Y"/>
    <property type="match status" value="1"/>
</dbReference>
<dbReference type="GO" id="GO:0006355">
    <property type="term" value="P:regulation of DNA-templated transcription"/>
    <property type="evidence" value="ECO:0007669"/>
    <property type="project" value="InterPro"/>
</dbReference>
<name>A0A835BNY4_9POAL</name>
<feature type="compositionally biased region" description="Basic residues" evidence="4">
    <location>
        <begin position="418"/>
        <end position="427"/>
    </location>
</feature>
<evidence type="ECO:0000256" key="4">
    <source>
        <dbReference type="SAM" id="MobiDB-lite"/>
    </source>
</evidence>
<dbReference type="GO" id="GO:0030261">
    <property type="term" value="P:chromosome condensation"/>
    <property type="evidence" value="ECO:0007669"/>
    <property type="project" value="TreeGrafter"/>
</dbReference>
<dbReference type="PROSITE" id="PS51504">
    <property type="entry name" value="H15"/>
    <property type="match status" value="1"/>
</dbReference>
<evidence type="ECO:0000256" key="1">
    <source>
        <dbReference type="ARBA" id="ARBA00004123"/>
    </source>
</evidence>
<keyword evidence="7" id="KW-1185">Reference proteome</keyword>
<dbReference type="Gene3D" id="1.10.10.10">
    <property type="entry name" value="Winged helix-like DNA-binding domain superfamily/Winged helix DNA-binding domain"/>
    <property type="match status" value="1"/>
</dbReference>
<evidence type="ECO:0000313" key="6">
    <source>
        <dbReference type="EMBL" id="KAF8702876.1"/>
    </source>
</evidence>
<feature type="region of interest" description="Disordered" evidence="4">
    <location>
        <begin position="68"/>
        <end position="102"/>
    </location>
</feature>
<proteinExistence type="predicted"/>
<gene>
    <name evidence="6" type="ORF">HU200_032712</name>
</gene>
<dbReference type="GO" id="GO:0045910">
    <property type="term" value="P:negative regulation of DNA recombination"/>
    <property type="evidence" value="ECO:0007669"/>
    <property type="project" value="TreeGrafter"/>
</dbReference>
<feature type="domain" description="H15" evidence="5">
    <location>
        <begin position="103"/>
        <end position="173"/>
    </location>
</feature>
<feature type="compositionally biased region" description="Basic and acidic residues" evidence="4">
    <location>
        <begin position="74"/>
        <end position="84"/>
    </location>
</feature>
<sequence>MWPRRPDFLGRRIGRGQATAARQTAVLWPLPVKPSLPLSFRRLPPKQPAEPSSASLYQEAMAAVVEADAGQTAERGKATDEEGKTPPQLAGAAVRKQRQPTPDHPPYCWMIAEAIDALCERGGSSEDSISAFIRSRYPGVPPAHDRFLQHYLDKHVAEGFFVRTAAGRYLRSSEENTVGDRSVVTNPKRGRGRPRKDGSSLTSSARKEDGAPSAMPKRRGQRPAMARLAADEGSVPASPVAVAEKEDGSQAAPWCRIVARLAVAKDSVPASLDAVPGKDGNQAASSTPKRRGRLRKLGMATATTDNSGELLSQPRKTAARFRTLRTRSMNHHANDSATTSIMDKACSDAPPTTPREGGQPVELAVVTTTDVPVTAPPMDKSSSQACDLALVVADDISAPVLVADNDGVEEAPSATYNRVRHTPKKAGSKALSGTPPAKAVSPGDSSALKPVAGKKAGPDTGECRQLLYPASVADQDSMEARKLVLFACAAFSDADDNKGAAPKPPKKHLICLKR</sequence>
<feature type="compositionally biased region" description="Basic residues" evidence="4">
    <location>
        <begin position="504"/>
        <end position="514"/>
    </location>
</feature>
<feature type="region of interest" description="Disordered" evidence="4">
    <location>
        <begin position="271"/>
        <end position="315"/>
    </location>
</feature>
<dbReference type="AlphaFoldDB" id="A0A835BNY4"/>
<dbReference type="GO" id="GO:0003690">
    <property type="term" value="F:double-stranded DNA binding"/>
    <property type="evidence" value="ECO:0007669"/>
    <property type="project" value="TreeGrafter"/>
</dbReference>
<dbReference type="InterPro" id="IPR000637">
    <property type="entry name" value="HMGI/Y_DNA-bd_CS"/>
</dbReference>
<dbReference type="PANTHER" id="PTHR11467">
    <property type="entry name" value="HISTONE H1"/>
    <property type="match status" value="1"/>
</dbReference>
<reference evidence="6" key="1">
    <citation type="submission" date="2020-07" db="EMBL/GenBank/DDBJ databases">
        <title>Genome sequence and genetic diversity analysis of an under-domesticated orphan crop, white fonio (Digitaria exilis).</title>
        <authorList>
            <person name="Bennetzen J.L."/>
            <person name="Chen S."/>
            <person name="Ma X."/>
            <person name="Wang X."/>
            <person name="Yssel A.E.J."/>
            <person name="Chaluvadi S.R."/>
            <person name="Johnson M."/>
            <person name="Gangashetty P."/>
            <person name="Hamidou F."/>
            <person name="Sanogo M.D."/>
            <person name="Zwaenepoel A."/>
            <person name="Wallace J."/>
            <person name="Van De Peer Y."/>
            <person name="Van Deynze A."/>
        </authorList>
    </citation>
    <scope>NUCLEOTIDE SEQUENCE</scope>
    <source>
        <tissue evidence="6">Leaves</tissue>
    </source>
</reference>
<dbReference type="GO" id="GO:0005730">
    <property type="term" value="C:nucleolus"/>
    <property type="evidence" value="ECO:0007669"/>
    <property type="project" value="TreeGrafter"/>
</dbReference>
<keyword evidence="3" id="KW-0539">Nucleus</keyword>
<dbReference type="SMART" id="SM00526">
    <property type="entry name" value="H15"/>
    <property type="match status" value="1"/>
</dbReference>
<keyword evidence="2" id="KW-0238">DNA-binding</keyword>
<dbReference type="InterPro" id="IPR036390">
    <property type="entry name" value="WH_DNA-bd_sf"/>
</dbReference>
<protein>
    <recommendedName>
        <fullName evidence="5">H15 domain-containing protein</fullName>
    </recommendedName>
</protein>
<comment type="subcellular location">
    <subcellularLocation>
        <location evidence="1">Nucleus</location>
    </subcellularLocation>
</comment>
<evidence type="ECO:0000256" key="2">
    <source>
        <dbReference type="ARBA" id="ARBA00023125"/>
    </source>
</evidence>
<dbReference type="InterPro" id="IPR005818">
    <property type="entry name" value="Histone_H1/H5_H15"/>
</dbReference>
<dbReference type="Pfam" id="PF00538">
    <property type="entry name" value="Linker_histone"/>
    <property type="match status" value="1"/>
</dbReference>
<feature type="region of interest" description="Disordered" evidence="4">
    <location>
        <begin position="418"/>
        <end position="460"/>
    </location>
</feature>
<accession>A0A835BNY4</accession>
<evidence type="ECO:0000256" key="3">
    <source>
        <dbReference type="ARBA" id="ARBA00023242"/>
    </source>
</evidence>
<dbReference type="OrthoDB" id="1110759at2759"/>
<dbReference type="InterPro" id="IPR036388">
    <property type="entry name" value="WH-like_DNA-bd_sf"/>
</dbReference>
<dbReference type="GO" id="GO:0031492">
    <property type="term" value="F:nucleosomal DNA binding"/>
    <property type="evidence" value="ECO:0007669"/>
    <property type="project" value="TreeGrafter"/>
</dbReference>
<organism evidence="6 7">
    <name type="scientific">Digitaria exilis</name>
    <dbReference type="NCBI Taxonomy" id="1010633"/>
    <lineage>
        <taxon>Eukaryota</taxon>
        <taxon>Viridiplantae</taxon>
        <taxon>Streptophyta</taxon>
        <taxon>Embryophyta</taxon>
        <taxon>Tracheophyta</taxon>
        <taxon>Spermatophyta</taxon>
        <taxon>Magnoliopsida</taxon>
        <taxon>Liliopsida</taxon>
        <taxon>Poales</taxon>
        <taxon>Poaceae</taxon>
        <taxon>PACMAD clade</taxon>
        <taxon>Panicoideae</taxon>
        <taxon>Panicodae</taxon>
        <taxon>Paniceae</taxon>
        <taxon>Anthephorinae</taxon>
        <taxon>Digitaria</taxon>
    </lineage>
</organism>
<dbReference type="SUPFAM" id="SSF46785">
    <property type="entry name" value="Winged helix' DNA-binding domain"/>
    <property type="match status" value="1"/>
</dbReference>
<comment type="caution">
    <text evidence="6">The sequence shown here is derived from an EMBL/GenBank/DDBJ whole genome shotgun (WGS) entry which is preliminary data.</text>
</comment>
<feature type="region of interest" description="Disordered" evidence="4">
    <location>
        <begin position="495"/>
        <end position="514"/>
    </location>
</feature>